<dbReference type="Proteomes" id="UP000270524">
    <property type="component" value="Unassembled WGS sequence"/>
</dbReference>
<evidence type="ECO:0000313" key="1">
    <source>
        <dbReference type="EMBL" id="RMO05612.1"/>
    </source>
</evidence>
<sequence>MTEKSKEQMARDTLNALIAGGKIPKNLFYQEKGQLLLDQDLLRGIEAQLVSYYSTGPYEPPAPYTLENVF</sequence>
<reference evidence="1 2" key="1">
    <citation type="submission" date="2018-08" db="EMBL/GenBank/DDBJ databases">
        <title>Recombination of ecologically and evolutionarily significant loci maintains genetic cohesion in the Pseudomonas syringae species complex.</title>
        <authorList>
            <person name="Dillon M."/>
            <person name="Thakur S."/>
            <person name="Almeida R.N.D."/>
            <person name="Weir B.S."/>
            <person name="Guttman D.S."/>
        </authorList>
    </citation>
    <scope>NUCLEOTIDE SEQUENCE [LARGE SCALE GENOMIC DNA]</scope>
    <source>
        <strain evidence="1 2">ICMP 15203</strain>
    </source>
</reference>
<gene>
    <name evidence="1" type="ORF">ALQ51_01727</name>
</gene>
<dbReference type="EMBL" id="RBPJ01000004">
    <property type="protein sequence ID" value="RMO05612.1"/>
    <property type="molecule type" value="Genomic_DNA"/>
</dbReference>
<dbReference type="AlphaFoldDB" id="A0A3M3SA93"/>
<comment type="caution">
    <text evidence="1">The sequence shown here is derived from an EMBL/GenBank/DDBJ whole genome shotgun (WGS) entry which is preliminary data.</text>
</comment>
<organism evidence="1 2">
    <name type="scientific">Pseudomonas cannabina</name>
    <dbReference type="NCBI Taxonomy" id="86840"/>
    <lineage>
        <taxon>Bacteria</taxon>
        <taxon>Pseudomonadati</taxon>
        <taxon>Pseudomonadota</taxon>
        <taxon>Gammaproteobacteria</taxon>
        <taxon>Pseudomonadales</taxon>
        <taxon>Pseudomonadaceae</taxon>
        <taxon>Pseudomonas</taxon>
    </lineage>
</organism>
<name>A0A3M3SA93_PSECA</name>
<proteinExistence type="predicted"/>
<protein>
    <submittedName>
        <fullName evidence="1">Uncharacterized protein</fullName>
    </submittedName>
</protein>
<accession>A0A3M3SA93</accession>
<evidence type="ECO:0000313" key="2">
    <source>
        <dbReference type="Proteomes" id="UP000270524"/>
    </source>
</evidence>